<evidence type="ECO:0000313" key="3">
    <source>
        <dbReference type="Proteomes" id="UP000011666"/>
    </source>
</evidence>
<comment type="caution">
    <text evidence="2">The sequence shown here is derived from an EMBL/GenBank/DDBJ whole genome shotgun (WGS) entry which is preliminary data.</text>
</comment>
<accession>M0QDF6</accession>
<dbReference type="Proteomes" id="UP000011666">
    <property type="component" value="Unassembled WGS sequence"/>
</dbReference>
<reference evidence="2 3" key="1">
    <citation type="submission" date="2013-01" db="EMBL/GenBank/DDBJ databases">
        <title>Whole genome shotgun sequence of Gordonia soli NBRC 108243.</title>
        <authorList>
            <person name="Isaki-Nakamura S."/>
            <person name="Hosoyama A."/>
            <person name="Tsuchikane K."/>
            <person name="Ando Y."/>
            <person name="Baba S."/>
            <person name="Ohji S."/>
            <person name="Hamada M."/>
            <person name="Tamura T."/>
            <person name="Yamazoe A."/>
            <person name="Yamazaki S."/>
            <person name="Fujita N."/>
        </authorList>
    </citation>
    <scope>NUCLEOTIDE SEQUENCE [LARGE SCALE GENOMIC DNA]</scope>
    <source>
        <strain evidence="2 3">NBRC 108243</strain>
    </source>
</reference>
<feature type="region of interest" description="Disordered" evidence="1">
    <location>
        <begin position="96"/>
        <end position="123"/>
    </location>
</feature>
<sequence length="123" mass="12053">MNDAATSGGSADSAAQRIADAVLAVPGVAGLHGGVFGEIATYLPGGRVSGVALTDSDGEIHIVVDSTTDLLAIADRARDAAAAVAGLPISVTVEDIAAPGQPLPPAPDDQNPATSPTSRGERS</sequence>
<evidence type="ECO:0000313" key="2">
    <source>
        <dbReference type="EMBL" id="GAC66464.1"/>
    </source>
</evidence>
<evidence type="ECO:0000256" key="1">
    <source>
        <dbReference type="SAM" id="MobiDB-lite"/>
    </source>
</evidence>
<dbReference type="RefSeq" id="WP_007616705.1">
    <property type="nucleotide sequence ID" value="NZ_BANX01000002.1"/>
</dbReference>
<organism evidence="2 3">
    <name type="scientific">Gordonia soli NBRC 108243</name>
    <dbReference type="NCBI Taxonomy" id="1223545"/>
    <lineage>
        <taxon>Bacteria</taxon>
        <taxon>Bacillati</taxon>
        <taxon>Actinomycetota</taxon>
        <taxon>Actinomycetes</taxon>
        <taxon>Mycobacteriales</taxon>
        <taxon>Gordoniaceae</taxon>
        <taxon>Gordonia</taxon>
    </lineage>
</organism>
<keyword evidence="3" id="KW-1185">Reference proteome</keyword>
<proteinExistence type="predicted"/>
<evidence type="ECO:0008006" key="4">
    <source>
        <dbReference type="Google" id="ProtNLM"/>
    </source>
</evidence>
<gene>
    <name evidence="2" type="ORF">GS4_02_01750</name>
</gene>
<dbReference type="STRING" id="1223545.GS4_02_01750"/>
<protein>
    <recommendedName>
        <fullName evidence="4">Asp23/Gls24 family envelope stress response protein</fullName>
    </recommendedName>
</protein>
<name>M0QDF6_9ACTN</name>
<dbReference type="eggNOG" id="COG1302">
    <property type="taxonomic scope" value="Bacteria"/>
</dbReference>
<dbReference type="EMBL" id="BANX01000002">
    <property type="protein sequence ID" value="GAC66464.1"/>
    <property type="molecule type" value="Genomic_DNA"/>
</dbReference>
<dbReference type="AlphaFoldDB" id="M0QDF6"/>
<feature type="compositionally biased region" description="Polar residues" evidence="1">
    <location>
        <begin position="111"/>
        <end position="123"/>
    </location>
</feature>